<dbReference type="RefSeq" id="WP_183844230.1">
    <property type="nucleotide sequence ID" value="NZ_JACIHU010000015.1"/>
</dbReference>
<sequence>MSPVITVNTDRAPRPAGHYVQAKLTGQQLYISGQLPIRPDGASLPDDSFATQAGQAIDNMLAILQAAGGTPSDLVRVTAYIVDVTNWPDFNQVFAARLGEARPARTVVPVPELHYGYLVEVDAIATIEKHPNAVQEANPVNVTVKESAR</sequence>
<evidence type="ECO:0000313" key="2">
    <source>
        <dbReference type="EMBL" id="MBB4482812.1"/>
    </source>
</evidence>
<gene>
    <name evidence="2" type="ORF">GGE46_005428</name>
    <name evidence="3" type="ORF">GGE57_005425</name>
</gene>
<comment type="similarity">
    <text evidence="1">Belongs to the RutC family.</text>
</comment>
<comment type="caution">
    <text evidence="3">The sequence shown here is derived from an EMBL/GenBank/DDBJ whole genome shotgun (WGS) entry which is preliminary data.</text>
</comment>
<dbReference type="GO" id="GO:0019239">
    <property type="term" value="F:deaminase activity"/>
    <property type="evidence" value="ECO:0007669"/>
    <property type="project" value="TreeGrafter"/>
</dbReference>
<dbReference type="GO" id="GO:0005829">
    <property type="term" value="C:cytosol"/>
    <property type="evidence" value="ECO:0007669"/>
    <property type="project" value="TreeGrafter"/>
</dbReference>
<dbReference type="EMBL" id="JACIID010000015">
    <property type="protein sequence ID" value="MBB4538641.1"/>
    <property type="molecule type" value="Genomic_DNA"/>
</dbReference>
<dbReference type="InterPro" id="IPR006175">
    <property type="entry name" value="YjgF/YER057c/UK114"/>
</dbReference>
<organism evidence="3 4">
    <name type="scientific">Rhizobium etli</name>
    <dbReference type="NCBI Taxonomy" id="29449"/>
    <lineage>
        <taxon>Bacteria</taxon>
        <taxon>Pseudomonadati</taxon>
        <taxon>Pseudomonadota</taxon>
        <taxon>Alphaproteobacteria</taxon>
        <taxon>Hyphomicrobiales</taxon>
        <taxon>Rhizobiaceae</taxon>
        <taxon>Rhizobium/Agrobacterium group</taxon>
        <taxon>Rhizobium</taxon>
    </lineage>
</organism>
<dbReference type="EMBL" id="JACIHU010000015">
    <property type="protein sequence ID" value="MBB4482812.1"/>
    <property type="molecule type" value="Genomic_DNA"/>
</dbReference>
<dbReference type="Proteomes" id="UP000557344">
    <property type="component" value="Unassembled WGS sequence"/>
</dbReference>
<dbReference type="Pfam" id="PF01042">
    <property type="entry name" value="Ribonuc_L-PSP"/>
    <property type="match status" value="1"/>
</dbReference>
<dbReference type="PANTHER" id="PTHR11803:SF58">
    <property type="entry name" value="PROTEIN HMF1-RELATED"/>
    <property type="match status" value="1"/>
</dbReference>
<dbReference type="SUPFAM" id="SSF55298">
    <property type="entry name" value="YjgF-like"/>
    <property type="match status" value="1"/>
</dbReference>
<evidence type="ECO:0000313" key="3">
    <source>
        <dbReference type="EMBL" id="MBB4538641.1"/>
    </source>
</evidence>
<evidence type="ECO:0000313" key="4">
    <source>
        <dbReference type="Proteomes" id="UP000523431"/>
    </source>
</evidence>
<name>A0A7W6ZMI2_RHIET</name>
<proteinExistence type="inferred from homology"/>
<dbReference type="AlphaFoldDB" id="A0A7W6ZMI2"/>
<dbReference type="CDD" id="cd00448">
    <property type="entry name" value="YjgF_YER057c_UK114_family"/>
    <property type="match status" value="1"/>
</dbReference>
<accession>A0A7W6ZMI2</accession>
<dbReference type="Gene3D" id="3.30.1330.40">
    <property type="entry name" value="RutC-like"/>
    <property type="match status" value="1"/>
</dbReference>
<evidence type="ECO:0000256" key="1">
    <source>
        <dbReference type="ARBA" id="ARBA00010552"/>
    </source>
</evidence>
<evidence type="ECO:0000313" key="5">
    <source>
        <dbReference type="Proteomes" id="UP000557344"/>
    </source>
</evidence>
<dbReference type="PANTHER" id="PTHR11803">
    <property type="entry name" value="2-IMINOBUTANOATE/2-IMINOPROPANOATE DEAMINASE RIDA"/>
    <property type="match status" value="1"/>
</dbReference>
<reference evidence="4 5" key="1">
    <citation type="submission" date="2020-08" db="EMBL/GenBank/DDBJ databases">
        <title>Genomic Encyclopedia of Type Strains, Phase IV (KMG-V): Genome sequencing to study the core and pangenomes of soil and plant-associated prokaryotes.</title>
        <authorList>
            <person name="Whitman W."/>
        </authorList>
    </citation>
    <scope>NUCLEOTIDE SEQUENCE [LARGE SCALE GENOMIC DNA]</scope>
    <source>
        <strain evidence="2 5">SEMIA 471</strain>
        <strain evidence="3 4">SEMIA 489</strain>
    </source>
</reference>
<dbReference type="InterPro" id="IPR035959">
    <property type="entry name" value="RutC-like_sf"/>
</dbReference>
<dbReference type="Proteomes" id="UP000523431">
    <property type="component" value="Unassembled WGS sequence"/>
</dbReference>
<protein>
    <submittedName>
        <fullName evidence="3">Reactive intermediate/imine deaminase</fullName>
    </submittedName>
</protein>